<gene>
    <name evidence="8" type="ORF">O3M35_010555</name>
</gene>
<evidence type="ECO:0000313" key="9">
    <source>
        <dbReference type="Proteomes" id="UP001461498"/>
    </source>
</evidence>
<evidence type="ECO:0000256" key="4">
    <source>
        <dbReference type="ARBA" id="ARBA00023180"/>
    </source>
</evidence>
<dbReference type="Gene3D" id="3.90.400.10">
    <property type="entry name" value="Oligo-1,6-glucosidase, Domain 2"/>
    <property type="match status" value="1"/>
</dbReference>
<evidence type="ECO:0000256" key="1">
    <source>
        <dbReference type="ARBA" id="ARBA00001657"/>
    </source>
</evidence>
<comment type="caution">
    <text evidence="8">The sequence shown here is derived from an EMBL/GenBank/DDBJ whole genome shotgun (WGS) entry which is preliminary data.</text>
</comment>
<dbReference type="SUPFAM" id="SSF51445">
    <property type="entry name" value="(Trans)glycosidases"/>
    <property type="match status" value="1"/>
</dbReference>
<dbReference type="InterPro" id="IPR045857">
    <property type="entry name" value="O16G_dom_2"/>
</dbReference>
<feature type="domain" description="Glycosyl hydrolase family 13 catalytic" evidence="7">
    <location>
        <begin position="33"/>
        <end position="421"/>
    </location>
</feature>
<keyword evidence="6" id="KW-0732">Signal</keyword>
<organism evidence="8 9">
    <name type="scientific">Rhynocoris fuscipes</name>
    <dbReference type="NCBI Taxonomy" id="488301"/>
    <lineage>
        <taxon>Eukaryota</taxon>
        <taxon>Metazoa</taxon>
        <taxon>Ecdysozoa</taxon>
        <taxon>Arthropoda</taxon>
        <taxon>Hexapoda</taxon>
        <taxon>Insecta</taxon>
        <taxon>Pterygota</taxon>
        <taxon>Neoptera</taxon>
        <taxon>Paraneoptera</taxon>
        <taxon>Hemiptera</taxon>
        <taxon>Heteroptera</taxon>
        <taxon>Panheteroptera</taxon>
        <taxon>Cimicomorpha</taxon>
        <taxon>Reduviidae</taxon>
        <taxon>Harpactorinae</taxon>
        <taxon>Harpactorini</taxon>
        <taxon>Rhynocoris</taxon>
    </lineage>
</organism>
<keyword evidence="9" id="KW-1185">Reference proteome</keyword>
<sequence length="577" mass="67166">MAGRLLTVLLIALKLSSIVGNDLDWWKSAIVYQIYPRSFLDTDGNGVGDLQGIIDGIDYLKSLGIDAVWLSPIYPTPDKDFGYDISDMKGINPLFGNMSTFEDLVQKLHDAGLKIILDFVPNHTSDKHDWFQRSMKGEDKYKDYYVWRAGTNLVADNKLEPPNNWVADIVKQSAWKYDKFRKMYYLHQFLPEQPDLNYENEEVQREMRDVLEFWLNKHVDGFRMDAVYTMCESQDFADEEIGPNGERYHEKTFDQPKTFDMLAMFRKKLDEHTRKDNITRLMMVENYNNDPTVIRKYYGSKEVPIAHFPFNFYIIKNLTKDSNATDWANCINNYYNVMGEDNWANWVLGNHDNNRVASRYSQEHVDLLNIITMILKGTTVTYFGDEFGMPDSIVRPDQAQDPGGKNLTYDEFLHKSRDFERGPFLWNTSLAAGFSTNLNTWIPVSPSYWKINVKAQNETERSHLKIYKEMAMLRKNDTLKYGGVEVDDINGVVLAIYRFYYDNPTVLAVINFDNREQKVNLQSRRNSLPKKLYFYTASLNVNDFKDKDNKLKVYNSTEITLPPKGAIVLTTLPFKNN</sequence>
<dbReference type="EMBL" id="JAPXFL010000007">
    <property type="protein sequence ID" value="KAK9504166.1"/>
    <property type="molecule type" value="Genomic_DNA"/>
</dbReference>
<evidence type="ECO:0000313" key="8">
    <source>
        <dbReference type="EMBL" id="KAK9504163.1"/>
    </source>
</evidence>
<dbReference type="EMBL" id="JAPXFL010000007">
    <property type="protein sequence ID" value="KAK9504163.1"/>
    <property type="molecule type" value="Genomic_DNA"/>
</dbReference>
<dbReference type="InterPro" id="IPR017853">
    <property type="entry name" value="GH"/>
</dbReference>
<dbReference type="FunFam" id="3.90.400.10:FF:000001">
    <property type="entry name" value="Maltase A3, isoform A"/>
    <property type="match status" value="1"/>
</dbReference>
<dbReference type="Pfam" id="PF00128">
    <property type="entry name" value="Alpha-amylase"/>
    <property type="match status" value="1"/>
</dbReference>
<protein>
    <recommendedName>
        <fullName evidence="3">alpha-glucosidase</fullName>
        <ecNumber evidence="3">3.2.1.20</ecNumber>
    </recommendedName>
</protein>
<feature type="signal peptide" evidence="6">
    <location>
        <begin position="1"/>
        <end position="20"/>
    </location>
</feature>
<evidence type="ECO:0000256" key="5">
    <source>
        <dbReference type="ARBA" id="ARBA00023295"/>
    </source>
</evidence>
<dbReference type="GO" id="GO:0005975">
    <property type="term" value="P:carbohydrate metabolic process"/>
    <property type="evidence" value="ECO:0007669"/>
    <property type="project" value="InterPro"/>
</dbReference>
<evidence type="ECO:0000256" key="3">
    <source>
        <dbReference type="ARBA" id="ARBA00012741"/>
    </source>
</evidence>
<accession>A0AAW1CZD6</accession>
<dbReference type="InterPro" id="IPR006047">
    <property type="entry name" value="GH13_cat_dom"/>
</dbReference>
<dbReference type="SMART" id="SM00642">
    <property type="entry name" value="Aamy"/>
    <property type="match status" value="1"/>
</dbReference>
<dbReference type="PANTHER" id="PTHR10357">
    <property type="entry name" value="ALPHA-AMYLASE FAMILY MEMBER"/>
    <property type="match status" value="1"/>
</dbReference>
<proteinExistence type="inferred from homology"/>
<keyword evidence="5" id="KW-0326">Glycosidase</keyword>
<dbReference type="Gene3D" id="3.20.20.80">
    <property type="entry name" value="Glycosidases"/>
    <property type="match status" value="1"/>
</dbReference>
<comment type="catalytic activity">
    <reaction evidence="1">
        <text>Hydrolysis of terminal, non-reducing (1-&gt;4)-linked alpha-D-glucose residues with release of alpha-D-glucose.</text>
        <dbReference type="EC" id="3.2.1.20"/>
    </reaction>
</comment>
<dbReference type="AlphaFoldDB" id="A0AAW1CZD6"/>
<dbReference type="EMBL" id="JAPXFL010000007">
    <property type="protein sequence ID" value="KAK9504164.1"/>
    <property type="molecule type" value="Genomic_DNA"/>
</dbReference>
<evidence type="ECO:0000256" key="6">
    <source>
        <dbReference type="SAM" id="SignalP"/>
    </source>
</evidence>
<keyword evidence="5" id="KW-0378">Hydrolase</keyword>
<keyword evidence="4" id="KW-0325">Glycoprotein</keyword>
<reference evidence="8 9" key="1">
    <citation type="submission" date="2022-12" db="EMBL/GenBank/DDBJ databases">
        <title>Chromosome-level genome assembly of true bugs.</title>
        <authorList>
            <person name="Ma L."/>
            <person name="Li H."/>
        </authorList>
    </citation>
    <scope>NUCLEOTIDE SEQUENCE [LARGE SCALE GENOMIC DNA]</scope>
    <source>
        <strain evidence="8">Lab_2022b</strain>
    </source>
</reference>
<name>A0AAW1CZD6_9HEMI</name>
<comment type="similarity">
    <text evidence="2">Belongs to the glycosyl hydrolase 13 family.</text>
</comment>
<dbReference type="GO" id="GO:0004558">
    <property type="term" value="F:alpha-1,4-glucosidase activity"/>
    <property type="evidence" value="ECO:0007669"/>
    <property type="project" value="UniProtKB-EC"/>
</dbReference>
<dbReference type="EC" id="3.2.1.20" evidence="3"/>
<evidence type="ECO:0000256" key="2">
    <source>
        <dbReference type="ARBA" id="ARBA00008061"/>
    </source>
</evidence>
<feature type="chain" id="PRO_5044717640" description="alpha-glucosidase" evidence="6">
    <location>
        <begin position="21"/>
        <end position="577"/>
    </location>
</feature>
<dbReference type="EMBL" id="JAPXFL010000007">
    <property type="protein sequence ID" value="KAK9504165.1"/>
    <property type="molecule type" value="Genomic_DNA"/>
</dbReference>
<dbReference type="Proteomes" id="UP001461498">
    <property type="component" value="Unassembled WGS sequence"/>
</dbReference>
<evidence type="ECO:0000259" key="7">
    <source>
        <dbReference type="SMART" id="SM00642"/>
    </source>
</evidence>
<dbReference type="PANTHER" id="PTHR10357:SF179">
    <property type="entry name" value="NEUTRAL AND BASIC AMINO ACID TRANSPORT PROTEIN RBAT"/>
    <property type="match status" value="1"/>
</dbReference>